<accession>D7A039</accession>
<dbReference type="KEGG" id="sno:Snov_2002"/>
<name>D7A039_ANCN5</name>
<feature type="compositionally biased region" description="Polar residues" evidence="1">
    <location>
        <begin position="35"/>
        <end position="52"/>
    </location>
</feature>
<reference evidence="3 4" key="1">
    <citation type="journal article" date="2012" name="Stand. Genomic Sci.">
        <title>Complete genome sequence of the facultatively chemolithoautotrophic and methylotrophic alpha Proteobacterium Starkeya novella type strain (ATCC 8093(T)).</title>
        <authorList>
            <person name="Kappler U."/>
            <person name="Davenport K."/>
            <person name="Beatson S."/>
            <person name="Lucas S."/>
            <person name="Lapidus A."/>
            <person name="Copeland A."/>
            <person name="Berry K.W."/>
            <person name="Glavina Del Rio T."/>
            <person name="Hammon N."/>
            <person name="Dalin E."/>
            <person name="Tice H."/>
            <person name="Pitluck S."/>
            <person name="Richardson P."/>
            <person name="Bruce D."/>
            <person name="Goodwin L.A."/>
            <person name="Han C."/>
            <person name="Tapia R."/>
            <person name="Detter J.C."/>
            <person name="Chang Y.J."/>
            <person name="Jeffries C.D."/>
            <person name="Land M."/>
            <person name="Hauser L."/>
            <person name="Kyrpides N.C."/>
            <person name="Goker M."/>
            <person name="Ivanova N."/>
            <person name="Klenk H.P."/>
            <person name="Woyke T."/>
        </authorList>
    </citation>
    <scope>NUCLEOTIDE SEQUENCE [LARGE SCALE GENOMIC DNA]</scope>
    <source>
        <strain evidence="4">ATCC 8093 / DSM 506 / JCM 20403 / CCM 1077 / IAM 12100 / NBRC 12443 / NCIMB 10456</strain>
    </source>
</reference>
<dbReference type="HOGENOM" id="CLU_2318744_0_0_5"/>
<dbReference type="AlphaFoldDB" id="D7A039"/>
<dbReference type="EMBL" id="CP002026">
    <property type="protein sequence ID" value="ADH89300.1"/>
    <property type="molecule type" value="Genomic_DNA"/>
</dbReference>
<evidence type="ECO:0000256" key="2">
    <source>
        <dbReference type="SAM" id="SignalP"/>
    </source>
</evidence>
<feature type="region of interest" description="Disordered" evidence="1">
    <location>
        <begin position="35"/>
        <end position="99"/>
    </location>
</feature>
<evidence type="ECO:0000313" key="3">
    <source>
        <dbReference type="EMBL" id="ADH89300.1"/>
    </source>
</evidence>
<dbReference type="Proteomes" id="UP000006633">
    <property type="component" value="Chromosome"/>
</dbReference>
<keyword evidence="4" id="KW-1185">Reference proteome</keyword>
<dbReference type="eggNOG" id="ENOG5031AQY">
    <property type="taxonomic scope" value="Bacteria"/>
</dbReference>
<keyword evidence="2" id="KW-0732">Signal</keyword>
<sequence length="99" mass="10544">MKIMTAVLATAFTVATALPAAAQYAPVRPDAVRPNGQNLMSGPSYWTPQQRRLNVPGATANPSLKRQTLPYTAPARVTPQPAPRPAETPVPAETPKVDE</sequence>
<evidence type="ECO:0000256" key="1">
    <source>
        <dbReference type="SAM" id="MobiDB-lite"/>
    </source>
</evidence>
<dbReference type="RefSeq" id="WP_013166804.1">
    <property type="nucleotide sequence ID" value="NC_014217.1"/>
</dbReference>
<protein>
    <submittedName>
        <fullName evidence="3">Uncharacterized protein</fullName>
    </submittedName>
</protein>
<feature type="chain" id="PRO_5003092335" evidence="2">
    <location>
        <begin position="23"/>
        <end position="99"/>
    </location>
</feature>
<proteinExistence type="predicted"/>
<feature type="compositionally biased region" description="Polar residues" evidence="1">
    <location>
        <begin position="60"/>
        <end position="70"/>
    </location>
</feature>
<organism evidence="3 4">
    <name type="scientific">Ancylobacter novellus (strain ATCC 8093 / DSM 506 / JCM 20403 / CCM 1077 / IAM 12100 / NBRC 12443 / NCIMB 10456)</name>
    <name type="common">Starkeya novella</name>
    <dbReference type="NCBI Taxonomy" id="639283"/>
    <lineage>
        <taxon>Bacteria</taxon>
        <taxon>Pseudomonadati</taxon>
        <taxon>Pseudomonadota</taxon>
        <taxon>Alphaproteobacteria</taxon>
        <taxon>Hyphomicrobiales</taxon>
        <taxon>Xanthobacteraceae</taxon>
        <taxon>Ancylobacter</taxon>
    </lineage>
</organism>
<evidence type="ECO:0000313" key="4">
    <source>
        <dbReference type="Proteomes" id="UP000006633"/>
    </source>
</evidence>
<feature type="signal peptide" evidence="2">
    <location>
        <begin position="1"/>
        <end position="22"/>
    </location>
</feature>
<gene>
    <name evidence="3" type="ordered locus">Snov_2002</name>
</gene>
<dbReference type="OrthoDB" id="8456531at2"/>